<dbReference type="OMA" id="LRISHCW"/>
<dbReference type="EMBL" id="LEKV01005884">
    <property type="protein sequence ID" value="KVH87726.1"/>
    <property type="molecule type" value="Genomic_DNA"/>
</dbReference>
<dbReference type="PANTHER" id="PTHR48051:SF1">
    <property type="entry name" value="RAS SUPPRESSOR PROTEIN 1"/>
    <property type="match status" value="1"/>
</dbReference>
<evidence type="ECO:0000256" key="1">
    <source>
        <dbReference type="ARBA" id="ARBA00022614"/>
    </source>
</evidence>
<dbReference type="InterPro" id="IPR050216">
    <property type="entry name" value="LRR_domain-containing"/>
</dbReference>
<organism evidence="4 5">
    <name type="scientific">Cynara cardunculus var. scolymus</name>
    <name type="common">Globe artichoke</name>
    <name type="synonym">Cynara scolymus</name>
    <dbReference type="NCBI Taxonomy" id="59895"/>
    <lineage>
        <taxon>Eukaryota</taxon>
        <taxon>Viridiplantae</taxon>
        <taxon>Streptophyta</taxon>
        <taxon>Embryophyta</taxon>
        <taxon>Tracheophyta</taxon>
        <taxon>Spermatophyta</taxon>
        <taxon>Magnoliopsida</taxon>
        <taxon>eudicotyledons</taxon>
        <taxon>Gunneridae</taxon>
        <taxon>Pentapetalae</taxon>
        <taxon>asterids</taxon>
        <taxon>campanulids</taxon>
        <taxon>Asterales</taxon>
        <taxon>Asteraceae</taxon>
        <taxon>Carduoideae</taxon>
        <taxon>Cardueae</taxon>
        <taxon>Carduinae</taxon>
        <taxon>Cynara</taxon>
    </lineage>
</organism>
<evidence type="ECO:0000256" key="2">
    <source>
        <dbReference type="ARBA" id="ARBA00022737"/>
    </source>
</evidence>
<dbReference type="PANTHER" id="PTHR48051">
    <property type="match status" value="1"/>
</dbReference>
<proteinExistence type="predicted"/>
<dbReference type="Gene3D" id="3.80.10.10">
    <property type="entry name" value="Ribonuclease Inhibitor"/>
    <property type="match status" value="2"/>
</dbReference>
<sequence>MPYLKFIHLERLDCLESFPDVSGAPNIERLILKLCGNLVEVHESLGSLRKLAYLRISHCWKLEYLPPLIDMPLLETLDLSHCCNLKNFPKVCSGMEKLSNINLHNCPQLQKLPEELGSMVNLEELRLSFWDHSANQISCFNFHTLPKLFLRKLDLSCRQIEDQKFLNNLHAFSSLEELCLSGNSKLLHLPSSISHLSRLKHLELNECQQLRNIQGLPSGIQILKATDCRVLEEIEDLTEEYKQLAVDRRLSIWIPGSKIPSWFEHQHHGREIALKFPTNRHTNITGFVVCVVFRNEWPFKQTEIEDSTLSIIYIPIGDFWRQMQLYGLKPDDWSPLLEGRCCLNLNVVSSSIRVERCGAHIMYKEDTESVQQITTSISDYRDLEDKHFVDWFFWYRIEFKVMNIDL</sequence>
<evidence type="ECO:0000313" key="5">
    <source>
        <dbReference type="Proteomes" id="UP000243975"/>
    </source>
</evidence>
<name>A0A103XBM1_CYNCS</name>
<dbReference type="SUPFAM" id="SSF52058">
    <property type="entry name" value="L domain-like"/>
    <property type="match status" value="1"/>
</dbReference>
<feature type="domain" description="C-JID" evidence="3">
    <location>
        <begin position="254"/>
        <end position="368"/>
    </location>
</feature>
<dbReference type="InterPro" id="IPR032675">
    <property type="entry name" value="LRR_dom_sf"/>
</dbReference>
<evidence type="ECO:0000259" key="3">
    <source>
        <dbReference type="Pfam" id="PF20160"/>
    </source>
</evidence>
<comment type="caution">
    <text evidence="4">The sequence shown here is derived from an EMBL/GenBank/DDBJ whole genome shotgun (WGS) entry which is preliminary data.</text>
</comment>
<keyword evidence="5" id="KW-1185">Reference proteome</keyword>
<dbReference type="Gramene" id="KVH87726">
    <property type="protein sequence ID" value="KVH87726"/>
    <property type="gene ID" value="Ccrd_024988"/>
</dbReference>
<dbReference type="InterPro" id="IPR045344">
    <property type="entry name" value="C-JID"/>
</dbReference>
<protein>
    <submittedName>
        <fullName evidence="4">Leucine-rich repeat-containing protein</fullName>
    </submittedName>
</protein>
<dbReference type="Proteomes" id="UP000243975">
    <property type="component" value="Unassembled WGS sequence"/>
</dbReference>
<gene>
    <name evidence="4" type="ORF">Ccrd_024988</name>
</gene>
<reference evidence="4 5" key="1">
    <citation type="journal article" date="2016" name="Sci. Rep.">
        <title>The genome sequence of the outbreeding globe artichoke constructed de novo incorporating a phase-aware low-pass sequencing strategy of F1 progeny.</title>
        <authorList>
            <person name="Scaglione D."/>
            <person name="Reyes-Chin-Wo S."/>
            <person name="Acquadro A."/>
            <person name="Froenicke L."/>
            <person name="Portis E."/>
            <person name="Beitel C."/>
            <person name="Tirone M."/>
            <person name="Mauro R."/>
            <person name="Lo Monaco A."/>
            <person name="Mauromicale G."/>
            <person name="Faccioli P."/>
            <person name="Cattivelli L."/>
            <person name="Rieseberg L."/>
            <person name="Michelmore R."/>
            <person name="Lanteri S."/>
        </authorList>
    </citation>
    <scope>NUCLEOTIDE SEQUENCE [LARGE SCALE GENOMIC DNA]</scope>
    <source>
        <strain evidence="4">2C</strain>
    </source>
</reference>
<dbReference type="AlphaFoldDB" id="A0A103XBM1"/>
<keyword evidence="1" id="KW-0433">Leucine-rich repeat</keyword>
<evidence type="ECO:0000313" key="4">
    <source>
        <dbReference type="EMBL" id="KVH87726.1"/>
    </source>
</evidence>
<dbReference type="GO" id="GO:0005737">
    <property type="term" value="C:cytoplasm"/>
    <property type="evidence" value="ECO:0007669"/>
    <property type="project" value="TreeGrafter"/>
</dbReference>
<keyword evidence="2" id="KW-0677">Repeat</keyword>
<dbReference type="Pfam" id="PF20160">
    <property type="entry name" value="C-JID"/>
    <property type="match status" value="1"/>
</dbReference>
<accession>A0A103XBM1</accession>